<evidence type="ECO:0000256" key="4">
    <source>
        <dbReference type="ARBA" id="ARBA00022801"/>
    </source>
</evidence>
<dbReference type="InterPro" id="IPR006674">
    <property type="entry name" value="HD_domain"/>
</dbReference>
<dbReference type="CDD" id="cd00077">
    <property type="entry name" value="HDc"/>
    <property type="match status" value="1"/>
</dbReference>
<evidence type="ECO:0000256" key="1">
    <source>
        <dbReference type="ARBA" id="ARBA00012506"/>
    </source>
</evidence>
<dbReference type="PROSITE" id="PS51831">
    <property type="entry name" value="HD"/>
    <property type="match status" value="1"/>
</dbReference>
<dbReference type="InterPro" id="IPR003607">
    <property type="entry name" value="HD/PDEase_dom"/>
</dbReference>
<comment type="catalytic activity">
    <reaction evidence="6">
        <text>P(1),P(4)-bis(5'-adenosyl) tetraphosphate + H2O = 2 ADP + 2 H(+)</text>
        <dbReference type="Rhea" id="RHEA:24252"/>
        <dbReference type="ChEBI" id="CHEBI:15377"/>
        <dbReference type="ChEBI" id="CHEBI:15378"/>
        <dbReference type="ChEBI" id="CHEBI:58141"/>
        <dbReference type="ChEBI" id="CHEBI:456216"/>
        <dbReference type="EC" id="3.6.1.41"/>
    </reaction>
</comment>
<accession>A0A151B3M4</accession>
<keyword evidence="2" id="KW-0479">Metal-binding</keyword>
<keyword evidence="4" id="KW-0378">Hydrolase</keyword>
<dbReference type="AlphaFoldDB" id="A0A151B3M4"/>
<comment type="caution">
    <text evidence="8">The sequence shown here is derived from an EMBL/GenBank/DDBJ whole genome shotgun (WGS) entry which is preliminary data.</text>
</comment>
<reference evidence="8 9" key="1">
    <citation type="submission" date="2016-02" db="EMBL/GenBank/DDBJ databases">
        <title>Genome sequence of Clostridium tepidiprofundi DSM 19306.</title>
        <authorList>
            <person name="Poehlein A."/>
            <person name="Daniel R."/>
        </authorList>
    </citation>
    <scope>NUCLEOTIDE SEQUENCE [LARGE SCALE GENOMIC DNA]</scope>
    <source>
        <strain evidence="8 9">DSM 19306</strain>
    </source>
</reference>
<keyword evidence="9" id="KW-1185">Reference proteome</keyword>
<dbReference type="OrthoDB" id="5295945at2"/>
<feature type="domain" description="HD" evidence="7">
    <location>
        <begin position="19"/>
        <end position="134"/>
    </location>
</feature>
<evidence type="ECO:0000256" key="6">
    <source>
        <dbReference type="ARBA" id="ARBA00049417"/>
    </source>
</evidence>
<organism evidence="8 9">
    <name type="scientific">Clostridium tepidiprofundi DSM 19306</name>
    <dbReference type="NCBI Taxonomy" id="1121338"/>
    <lineage>
        <taxon>Bacteria</taxon>
        <taxon>Bacillati</taxon>
        <taxon>Bacillota</taxon>
        <taxon>Clostridia</taxon>
        <taxon>Eubacteriales</taxon>
        <taxon>Clostridiaceae</taxon>
        <taxon>Clostridium</taxon>
    </lineage>
</organism>
<evidence type="ECO:0000259" key="7">
    <source>
        <dbReference type="PROSITE" id="PS51831"/>
    </source>
</evidence>
<sequence length="195" mass="22416">MWSEERIIDYLRRNLKEKRFIHSIGVRDTAIKLAQCYDADINKAALAGLVHDAGKYMSGEDIIDILNINNIEVDFVTSKNPDIMHGIASAYIAENIMGICDNDVLDAVRYHTTGRENMTLLEKVIYLADYIEPSRNYKGVEKLRELSYKDLDTALVKAFDNTINYVIKNGWLLHLMTVKARNYLLSEINERSIRI</sequence>
<dbReference type="Gene3D" id="1.10.3210.10">
    <property type="entry name" value="Hypothetical protein af1432"/>
    <property type="match status" value="1"/>
</dbReference>
<evidence type="ECO:0000313" key="8">
    <source>
        <dbReference type="EMBL" id="KYH34496.1"/>
    </source>
</evidence>
<dbReference type="PANTHER" id="PTHR35795:SF1">
    <property type="entry name" value="BIS(5'-NUCLEOSYL)-TETRAPHOSPHATASE, SYMMETRICAL"/>
    <property type="match status" value="1"/>
</dbReference>
<gene>
    <name evidence="8" type="ORF">CLTEP_15440</name>
</gene>
<dbReference type="EC" id="3.6.1.41" evidence="1"/>
<dbReference type="InterPro" id="IPR005249">
    <property type="entry name" value="YqeK"/>
</dbReference>
<evidence type="ECO:0000313" key="9">
    <source>
        <dbReference type="Proteomes" id="UP000075531"/>
    </source>
</evidence>
<dbReference type="SMART" id="SM00471">
    <property type="entry name" value="HDc"/>
    <property type="match status" value="1"/>
</dbReference>
<dbReference type="SUPFAM" id="SSF109604">
    <property type="entry name" value="HD-domain/PDEase-like"/>
    <property type="match status" value="1"/>
</dbReference>
<dbReference type="PATRIC" id="fig|1121338.3.peg.1589"/>
<dbReference type="STRING" id="1121338.CLTEP_15440"/>
<evidence type="ECO:0000256" key="5">
    <source>
        <dbReference type="ARBA" id="ARBA00023004"/>
    </source>
</evidence>
<dbReference type="RefSeq" id="WP_066824954.1">
    <property type="nucleotide sequence ID" value="NZ_LTBA01000015.1"/>
</dbReference>
<dbReference type="GO" id="GO:0000166">
    <property type="term" value="F:nucleotide binding"/>
    <property type="evidence" value="ECO:0007669"/>
    <property type="project" value="UniProtKB-KW"/>
</dbReference>
<dbReference type="Pfam" id="PF01966">
    <property type="entry name" value="HD"/>
    <property type="match status" value="1"/>
</dbReference>
<keyword evidence="3" id="KW-0547">Nucleotide-binding</keyword>
<dbReference type="Proteomes" id="UP000075531">
    <property type="component" value="Unassembled WGS sequence"/>
</dbReference>
<keyword evidence="8" id="KW-0808">Transferase</keyword>
<dbReference type="InterPro" id="IPR051094">
    <property type="entry name" value="Diverse_Catalytic_Enzymes"/>
</dbReference>
<protein>
    <recommendedName>
        <fullName evidence="1">bis(5'-nucleosyl)-tetraphosphatase (symmetrical)</fullName>
        <ecNumber evidence="1">3.6.1.41</ecNumber>
    </recommendedName>
</protein>
<dbReference type="GO" id="GO:0046872">
    <property type="term" value="F:metal ion binding"/>
    <property type="evidence" value="ECO:0007669"/>
    <property type="project" value="UniProtKB-KW"/>
</dbReference>
<keyword evidence="8" id="KW-0548">Nucleotidyltransferase</keyword>
<dbReference type="NCBIfam" id="TIGR00488">
    <property type="entry name" value="bis(5'-nucleosyl)-tetraphosphatase (symmetrical) YqeK"/>
    <property type="match status" value="1"/>
</dbReference>
<dbReference type="PANTHER" id="PTHR35795">
    <property type="entry name" value="SLR1885 PROTEIN"/>
    <property type="match status" value="1"/>
</dbReference>
<name>A0A151B3M4_9CLOT</name>
<evidence type="ECO:0000256" key="2">
    <source>
        <dbReference type="ARBA" id="ARBA00022723"/>
    </source>
</evidence>
<keyword evidence="5" id="KW-0408">Iron</keyword>
<proteinExistence type="predicted"/>
<dbReference type="EMBL" id="LTBA01000015">
    <property type="protein sequence ID" value="KYH34496.1"/>
    <property type="molecule type" value="Genomic_DNA"/>
</dbReference>
<dbReference type="GO" id="GO:0016779">
    <property type="term" value="F:nucleotidyltransferase activity"/>
    <property type="evidence" value="ECO:0007669"/>
    <property type="project" value="UniProtKB-KW"/>
</dbReference>
<dbReference type="GO" id="GO:0008803">
    <property type="term" value="F:bis(5'-nucleosyl)-tetraphosphatase (symmetrical) activity"/>
    <property type="evidence" value="ECO:0007669"/>
    <property type="project" value="UniProtKB-EC"/>
</dbReference>
<evidence type="ECO:0000256" key="3">
    <source>
        <dbReference type="ARBA" id="ARBA00022741"/>
    </source>
</evidence>